<keyword evidence="6" id="KW-0804">Transcription</keyword>
<dbReference type="Gene3D" id="1.20.120.1810">
    <property type="match status" value="1"/>
</dbReference>
<feature type="domain" description="RNA polymerase sigma-70" evidence="8">
    <location>
        <begin position="60"/>
        <end position="73"/>
    </location>
</feature>
<dbReference type="InterPro" id="IPR016371">
    <property type="entry name" value="RNA_pol_sigma-H_factor"/>
</dbReference>
<dbReference type="InterPro" id="IPR014284">
    <property type="entry name" value="RNA_pol_sigma-70_dom"/>
</dbReference>
<keyword evidence="3" id="KW-0805">Transcription regulation</keyword>
<evidence type="ECO:0000313" key="9">
    <source>
        <dbReference type="EMBL" id="OGD13690.1"/>
    </source>
</evidence>
<evidence type="ECO:0000256" key="5">
    <source>
        <dbReference type="ARBA" id="ARBA00023125"/>
    </source>
</evidence>
<dbReference type="Pfam" id="PF04542">
    <property type="entry name" value="Sigma70_r2"/>
    <property type="match status" value="1"/>
</dbReference>
<dbReference type="STRING" id="1797291.A2V47_00040"/>
<dbReference type="Proteomes" id="UP000177701">
    <property type="component" value="Unassembled WGS sequence"/>
</dbReference>
<keyword evidence="4" id="KW-0731">Sigma factor</keyword>
<dbReference type="PANTHER" id="PTHR30385">
    <property type="entry name" value="SIGMA FACTOR F FLAGELLAR"/>
    <property type="match status" value="1"/>
</dbReference>
<dbReference type="NCBIfam" id="TIGR02859">
    <property type="entry name" value="spore_sigH"/>
    <property type="match status" value="1"/>
</dbReference>
<dbReference type="Pfam" id="PF08281">
    <property type="entry name" value="Sigma70_r4_2"/>
    <property type="match status" value="1"/>
</dbReference>
<dbReference type="GO" id="GO:0003677">
    <property type="term" value="F:DNA binding"/>
    <property type="evidence" value="ECO:0007669"/>
    <property type="project" value="UniProtKB-KW"/>
</dbReference>
<dbReference type="InterPro" id="IPR013325">
    <property type="entry name" value="RNA_pol_sigma_r2"/>
</dbReference>
<gene>
    <name evidence="9" type="ORF">A2V47_00040</name>
</gene>
<dbReference type="PANTHER" id="PTHR30385:SF1">
    <property type="entry name" value="RNA POLYMERASE SIGMA-H FACTOR"/>
    <property type="match status" value="1"/>
</dbReference>
<dbReference type="InterPro" id="IPR000943">
    <property type="entry name" value="RNA_pol_sigma70"/>
</dbReference>
<name>A0A1F5A548_9BACT</name>
<dbReference type="InterPro" id="IPR013249">
    <property type="entry name" value="RNA_pol_sigma70_r4_t2"/>
</dbReference>
<dbReference type="GO" id="GO:0006352">
    <property type="term" value="P:DNA-templated transcription initiation"/>
    <property type="evidence" value="ECO:0007669"/>
    <property type="project" value="InterPro"/>
</dbReference>
<evidence type="ECO:0000256" key="7">
    <source>
        <dbReference type="ARBA" id="ARBA00024701"/>
    </source>
</evidence>
<dbReference type="NCBIfam" id="TIGR02937">
    <property type="entry name" value="sigma70-ECF"/>
    <property type="match status" value="1"/>
</dbReference>
<dbReference type="NCBIfam" id="NF006145">
    <property type="entry name" value="PRK08295.1-2"/>
    <property type="match status" value="1"/>
</dbReference>
<reference evidence="9 10" key="1">
    <citation type="journal article" date="2016" name="Nat. Commun.">
        <title>Thousands of microbial genomes shed light on interconnected biogeochemical processes in an aquifer system.</title>
        <authorList>
            <person name="Anantharaman K."/>
            <person name="Brown C.T."/>
            <person name="Hug L.A."/>
            <person name="Sharon I."/>
            <person name="Castelle C.J."/>
            <person name="Probst A.J."/>
            <person name="Thomas B.C."/>
            <person name="Singh A."/>
            <person name="Wilkins M.J."/>
            <person name="Karaoz U."/>
            <person name="Brodie E.L."/>
            <person name="Williams K.H."/>
            <person name="Hubbard S.S."/>
            <person name="Banfield J.F."/>
        </authorList>
    </citation>
    <scope>NUCLEOTIDE SEQUENCE [LARGE SCALE GENOMIC DNA]</scope>
</reference>
<evidence type="ECO:0000256" key="4">
    <source>
        <dbReference type="ARBA" id="ARBA00023082"/>
    </source>
</evidence>
<dbReference type="PROSITE" id="PS00715">
    <property type="entry name" value="SIGMA70_1"/>
    <property type="match status" value="1"/>
</dbReference>
<dbReference type="AlphaFoldDB" id="A0A1F5A548"/>
<evidence type="ECO:0000256" key="2">
    <source>
        <dbReference type="ARBA" id="ARBA00021245"/>
    </source>
</evidence>
<dbReference type="SUPFAM" id="SSF46894">
    <property type="entry name" value="C-terminal effector domain of the bipartite response regulators"/>
    <property type="match status" value="1"/>
</dbReference>
<keyword evidence="5" id="KW-0238">DNA-binding</keyword>
<dbReference type="InterPro" id="IPR014218">
    <property type="entry name" value="RNA_pol_sigma-H"/>
</dbReference>
<evidence type="ECO:0000313" key="10">
    <source>
        <dbReference type="Proteomes" id="UP000177701"/>
    </source>
</evidence>
<accession>A0A1F5A548</accession>
<protein>
    <recommendedName>
        <fullName evidence="2">RNA polymerase sigma factor SigS</fullName>
    </recommendedName>
</protein>
<sequence>MRLIEGEGGFINYRNCDDEELIYLACQGNLLAEECLINRYKKLVKIKARSYFLVGADTEDIIQEGMIGLYKAVRNYQFKKLSSFKAFAELCITRQIITAIKSATRQKHIPLNSYISLNRPIYNEDSDRTLMDIVDNMNINDPQDLFLNSEKLNNLKVRIKRILSELERDVLESYLDAKSYHEIAADLGRHVKSIDNALQRIKRKLELITK</sequence>
<comment type="similarity">
    <text evidence="1">Belongs to the sigma-70 factor family.</text>
</comment>
<comment type="function">
    <text evidence="7">Sigma factors are initiation factors that promote the attachment of RNA polymerase to specific initiation sites and are then released. Sigma-S contributes to the protection against external stress, thus playing a role in cellular fitness and survival.</text>
</comment>
<dbReference type="GO" id="GO:0016987">
    <property type="term" value="F:sigma factor activity"/>
    <property type="evidence" value="ECO:0007669"/>
    <property type="project" value="UniProtKB-KW"/>
</dbReference>
<evidence type="ECO:0000256" key="1">
    <source>
        <dbReference type="ARBA" id="ARBA00007788"/>
    </source>
</evidence>
<dbReference type="InterPro" id="IPR007627">
    <property type="entry name" value="RNA_pol_sigma70_r2"/>
</dbReference>
<dbReference type="PIRSF" id="PIRSF002939">
    <property type="entry name" value="RNA_polymerase_sigma-H_factor"/>
    <property type="match status" value="1"/>
</dbReference>
<dbReference type="NCBIfam" id="NF006148">
    <property type="entry name" value="PRK08295.1-5"/>
    <property type="match status" value="1"/>
</dbReference>
<dbReference type="EMBL" id="MEYH01000103">
    <property type="protein sequence ID" value="OGD13690.1"/>
    <property type="molecule type" value="Genomic_DNA"/>
</dbReference>
<evidence type="ECO:0000259" key="8">
    <source>
        <dbReference type="PROSITE" id="PS00715"/>
    </source>
</evidence>
<dbReference type="InterPro" id="IPR036388">
    <property type="entry name" value="WH-like_DNA-bd_sf"/>
</dbReference>
<dbReference type="NCBIfam" id="NF006147">
    <property type="entry name" value="PRK08295.1-4"/>
    <property type="match status" value="1"/>
</dbReference>
<evidence type="ECO:0000256" key="6">
    <source>
        <dbReference type="ARBA" id="ARBA00023163"/>
    </source>
</evidence>
<evidence type="ECO:0000256" key="3">
    <source>
        <dbReference type="ARBA" id="ARBA00023015"/>
    </source>
</evidence>
<dbReference type="InterPro" id="IPR016032">
    <property type="entry name" value="Sig_transdc_resp-reg_C-effctor"/>
</dbReference>
<organism evidence="9 10">
    <name type="scientific">Candidatus Sediminicultor quintus</name>
    <dbReference type="NCBI Taxonomy" id="1797291"/>
    <lineage>
        <taxon>Bacteria</taxon>
        <taxon>Pseudomonadati</taxon>
        <taxon>Atribacterota</taxon>
        <taxon>Candidatus Phoenicimicrobiia</taxon>
        <taxon>Candidatus Pheonicimicrobiales</taxon>
        <taxon>Candidatus Phoenicimicrobiaceae</taxon>
        <taxon>Candidatus Sediminicultor</taxon>
    </lineage>
</organism>
<dbReference type="SUPFAM" id="SSF88946">
    <property type="entry name" value="Sigma2 domain of RNA polymerase sigma factors"/>
    <property type="match status" value="1"/>
</dbReference>
<dbReference type="Gene3D" id="1.10.10.10">
    <property type="entry name" value="Winged helix-like DNA-binding domain superfamily/Winged helix DNA-binding domain"/>
    <property type="match status" value="1"/>
</dbReference>
<proteinExistence type="inferred from homology"/>
<comment type="caution">
    <text evidence="9">The sequence shown here is derived from an EMBL/GenBank/DDBJ whole genome shotgun (WGS) entry which is preliminary data.</text>
</comment>